<reference evidence="2" key="1">
    <citation type="journal article" date="2011" name="Nat. Biotechnol.">
        <title>The genomic sequence of the Chinese hamster ovary (CHO)-K1 cell line.</title>
        <authorList>
            <person name="Xu X."/>
            <person name="Nagarajan H."/>
            <person name="Lewis N.E."/>
            <person name="Pan S."/>
            <person name="Cai Z."/>
            <person name="Liu X."/>
            <person name="Chen W."/>
            <person name="Xie M."/>
            <person name="Wang W."/>
            <person name="Hammond S."/>
            <person name="Andersen M.R."/>
            <person name="Neff N."/>
            <person name="Passarelli B."/>
            <person name="Koh W."/>
            <person name="Fan H.C."/>
            <person name="Wang J."/>
            <person name="Gui Y."/>
            <person name="Lee K.H."/>
            <person name="Betenbaugh M.J."/>
            <person name="Quake S.R."/>
            <person name="Famili I."/>
            <person name="Palsson B.O."/>
            <person name="Wang J."/>
        </authorList>
    </citation>
    <scope>NUCLEOTIDE SEQUENCE [LARGE SCALE GENOMIC DNA]</scope>
    <source>
        <strain evidence="2">CHO K1 cell line</strain>
    </source>
</reference>
<dbReference type="InParanoid" id="G3H9V6"/>
<evidence type="ECO:0000313" key="1">
    <source>
        <dbReference type="EMBL" id="EGW01094.1"/>
    </source>
</evidence>
<sequence length="90" mass="10076">MPAYKSSPLEAAYRIYSKNESGSPAQNTGCIKPAGSLYKQIRIQYLTTTTTKHNWFNIWVFPTLNVLCSLARNLFFSIATLQSSTLHDSA</sequence>
<proteinExistence type="predicted"/>
<dbReference type="Proteomes" id="UP000001075">
    <property type="component" value="Unassembled WGS sequence"/>
</dbReference>
<name>G3H9V6_CRIGR</name>
<protein>
    <submittedName>
        <fullName evidence="1">Uncharacterized protein</fullName>
    </submittedName>
</protein>
<evidence type="ECO:0000313" key="2">
    <source>
        <dbReference type="Proteomes" id="UP000001075"/>
    </source>
</evidence>
<dbReference type="AlphaFoldDB" id="G3H9V6"/>
<accession>G3H9V6</accession>
<dbReference type="EMBL" id="JH000238">
    <property type="protein sequence ID" value="EGW01094.1"/>
    <property type="molecule type" value="Genomic_DNA"/>
</dbReference>
<organism evidence="1 2">
    <name type="scientific">Cricetulus griseus</name>
    <name type="common">Chinese hamster</name>
    <name type="synonym">Cricetulus barabensis griseus</name>
    <dbReference type="NCBI Taxonomy" id="10029"/>
    <lineage>
        <taxon>Eukaryota</taxon>
        <taxon>Metazoa</taxon>
        <taxon>Chordata</taxon>
        <taxon>Craniata</taxon>
        <taxon>Vertebrata</taxon>
        <taxon>Euteleostomi</taxon>
        <taxon>Mammalia</taxon>
        <taxon>Eutheria</taxon>
        <taxon>Euarchontoglires</taxon>
        <taxon>Glires</taxon>
        <taxon>Rodentia</taxon>
        <taxon>Myomorpha</taxon>
        <taxon>Muroidea</taxon>
        <taxon>Cricetidae</taxon>
        <taxon>Cricetinae</taxon>
        <taxon>Cricetulus</taxon>
    </lineage>
</organism>
<gene>
    <name evidence="1" type="ORF">I79_007187</name>
</gene>